<dbReference type="Pfam" id="PF02518">
    <property type="entry name" value="HATPase_c"/>
    <property type="match status" value="1"/>
</dbReference>
<dbReference type="InterPro" id="IPR003594">
    <property type="entry name" value="HATPase_dom"/>
</dbReference>
<dbReference type="InterPro" id="IPR005467">
    <property type="entry name" value="His_kinase_dom"/>
</dbReference>
<dbReference type="Gene3D" id="1.10.287.130">
    <property type="match status" value="1"/>
</dbReference>
<feature type="repeat" description="TPR" evidence="4">
    <location>
        <begin position="69"/>
        <end position="102"/>
    </location>
</feature>
<dbReference type="SUPFAM" id="SSF48452">
    <property type="entry name" value="TPR-like"/>
    <property type="match status" value="2"/>
</dbReference>
<dbReference type="AlphaFoldDB" id="A0A243WMT1"/>
<sequence>MQGNYAPAIVAAQRGIPLAEQANDAQTKRRLQATLGSIYLNLEDYKAALPILQAALKNGQQAGDQQVVMSMQNALGTLYTKQKNWPEALHYYEQAQQVAAAEHDEVNSAINETNVADVYRLQGSYKQARAHGLRAYRRALAANDTYTLPFAELLLAQVYQAVHQLDSAITLANKSLERAQQTRSKENMRDASNVLAHAYAERREFAPAYRYQSLYLAYNDTLAGEQTQRQTSALRYGYELDKKQAQIALLTKTRQLQDQQSTRQRQQLYALLAGLGGVVLVAGLLWRNVLLKQRANRRLNEKNAQIAGQRDALDRALMELKTTQSQLIQKEKMASLGELTAGIAHEIQNPLNFVNNFAEVSTELIDELEEARQQPERDAELEQDLLTDIRENLHKINHHGRRADAIVRGMLAHSNHGTGTKQPTKLNVLTEEYLRLAYQGVRAKDKSFVCDLQTDFSEKLDKIPVVPQDIGRVLVNLFSNAFYAMQQRSQQEGNGYQPQVSVQTRQEADHVEIRVRDNGTGIPEPVRTKIFQPFFTTKPTGQGTGLGLSLSYDIVTKGHGGQLLVESELGRYTEFVVQLPA</sequence>
<dbReference type="EC" id="2.7.13.3" evidence="2"/>
<dbReference type="SUPFAM" id="SSF47384">
    <property type="entry name" value="Homodimeric domain of signal transducing histidine kinase"/>
    <property type="match status" value="1"/>
</dbReference>
<dbReference type="PANTHER" id="PTHR43065:SF42">
    <property type="entry name" value="TWO-COMPONENT SENSOR PPRA"/>
    <property type="match status" value="1"/>
</dbReference>
<dbReference type="SMART" id="SM00387">
    <property type="entry name" value="HATPase_c"/>
    <property type="match status" value="1"/>
</dbReference>
<dbReference type="SMART" id="SM00028">
    <property type="entry name" value="TPR"/>
    <property type="match status" value="3"/>
</dbReference>
<dbReference type="InterPro" id="IPR011990">
    <property type="entry name" value="TPR-like_helical_dom_sf"/>
</dbReference>
<dbReference type="InterPro" id="IPR003661">
    <property type="entry name" value="HisK_dim/P_dom"/>
</dbReference>
<dbReference type="Pfam" id="PF13424">
    <property type="entry name" value="TPR_12"/>
    <property type="match status" value="1"/>
</dbReference>
<dbReference type="GO" id="GO:0000155">
    <property type="term" value="F:phosphorelay sensor kinase activity"/>
    <property type="evidence" value="ECO:0007669"/>
    <property type="project" value="InterPro"/>
</dbReference>
<evidence type="ECO:0000313" key="8">
    <source>
        <dbReference type="EMBL" id="OUJ76381.1"/>
    </source>
</evidence>
<evidence type="ECO:0000256" key="6">
    <source>
        <dbReference type="SAM" id="Phobius"/>
    </source>
</evidence>
<feature type="domain" description="Histidine kinase" evidence="7">
    <location>
        <begin position="342"/>
        <end position="581"/>
    </location>
</feature>
<keyword evidence="4" id="KW-0802">TPR repeat</keyword>
<comment type="caution">
    <text evidence="8">The sequence shown here is derived from an EMBL/GenBank/DDBJ whole genome shotgun (WGS) entry which is preliminary data.</text>
</comment>
<dbReference type="PRINTS" id="PR00344">
    <property type="entry name" value="BCTRLSENSOR"/>
</dbReference>
<dbReference type="EMBL" id="MTSE01000001">
    <property type="protein sequence ID" value="OUJ76381.1"/>
    <property type="molecule type" value="Genomic_DNA"/>
</dbReference>
<keyword evidence="6" id="KW-1133">Transmembrane helix</keyword>
<dbReference type="Gene3D" id="3.30.565.10">
    <property type="entry name" value="Histidine kinase-like ATPase, C-terminal domain"/>
    <property type="match status" value="1"/>
</dbReference>
<protein>
    <recommendedName>
        <fullName evidence="2">histidine kinase</fullName>
        <ecNumber evidence="2">2.7.13.3</ecNumber>
    </recommendedName>
</protein>
<dbReference type="PROSITE" id="PS50005">
    <property type="entry name" value="TPR"/>
    <property type="match status" value="1"/>
</dbReference>
<dbReference type="Gene3D" id="1.25.40.10">
    <property type="entry name" value="Tetratricopeptide repeat domain"/>
    <property type="match status" value="1"/>
</dbReference>
<keyword evidence="3" id="KW-0597">Phosphoprotein</keyword>
<dbReference type="CDD" id="cd00082">
    <property type="entry name" value="HisKA"/>
    <property type="match status" value="1"/>
</dbReference>
<keyword evidence="6" id="KW-0472">Membrane</keyword>
<gene>
    <name evidence="8" type="ORF">BXP70_03285</name>
</gene>
<evidence type="ECO:0000256" key="5">
    <source>
        <dbReference type="SAM" id="Coils"/>
    </source>
</evidence>
<evidence type="ECO:0000259" key="7">
    <source>
        <dbReference type="PROSITE" id="PS50109"/>
    </source>
</evidence>
<evidence type="ECO:0000256" key="1">
    <source>
        <dbReference type="ARBA" id="ARBA00000085"/>
    </source>
</evidence>
<feature type="coiled-coil region" evidence="5">
    <location>
        <begin position="292"/>
        <end position="319"/>
    </location>
</feature>
<dbReference type="SMART" id="SM00388">
    <property type="entry name" value="HisKA"/>
    <property type="match status" value="1"/>
</dbReference>
<dbReference type="InterPro" id="IPR019734">
    <property type="entry name" value="TPR_rpt"/>
</dbReference>
<dbReference type="InterPro" id="IPR036097">
    <property type="entry name" value="HisK_dim/P_sf"/>
</dbReference>
<reference evidence="8 9" key="1">
    <citation type="submission" date="2017-01" db="EMBL/GenBank/DDBJ databases">
        <title>A new Hymenobacter.</title>
        <authorList>
            <person name="Liang Y."/>
            <person name="Feng F."/>
        </authorList>
    </citation>
    <scope>NUCLEOTIDE SEQUENCE [LARGE SCALE GENOMIC DNA]</scope>
    <source>
        <strain evidence="8">MIMBbqt21</strain>
    </source>
</reference>
<evidence type="ECO:0000313" key="9">
    <source>
        <dbReference type="Proteomes" id="UP000194873"/>
    </source>
</evidence>
<keyword evidence="9" id="KW-1185">Reference proteome</keyword>
<dbReference type="SUPFAM" id="SSF55874">
    <property type="entry name" value="ATPase domain of HSP90 chaperone/DNA topoisomerase II/histidine kinase"/>
    <property type="match status" value="1"/>
</dbReference>
<evidence type="ECO:0000256" key="4">
    <source>
        <dbReference type="PROSITE-ProRule" id="PRU00339"/>
    </source>
</evidence>
<comment type="catalytic activity">
    <reaction evidence="1">
        <text>ATP + protein L-histidine = ADP + protein N-phospho-L-histidine.</text>
        <dbReference type="EC" id="2.7.13.3"/>
    </reaction>
</comment>
<dbReference type="Pfam" id="PF00512">
    <property type="entry name" value="HisKA"/>
    <property type="match status" value="1"/>
</dbReference>
<keyword evidence="5" id="KW-0175">Coiled coil</keyword>
<proteinExistence type="predicted"/>
<dbReference type="PANTHER" id="PTHR43065">
    <property type="entry name" value="SENSOR HISTIDINE KINASE"/>
    <property type="match status" value="1"/>
</dbReference>
<feature type="transmembrane region" description="Helical" evidence="6">
    <location>
        <begin position="268"/>
        <end position="290"/>
    </location>
</feature>
<accession>A0A243WMT1</accession>
<dbReference type="InterPro" id="IPR004358">
    <property type="entry name" value="Sig_transdc_His_kin-like_C"/>
</dbReference>
<evidence type="ECO:0000256" key="3">
    <source>
        <dbReference type="ARBA" id="ARBA00022553"/>
    </source>
</evidence>
<dbReference type="Proteomes" id="UP000194873">
    <property type="component" value="Unassembled WGS sequence"/>
</dbReference>
<evidence type="ECO:0000256" key="2">
    <source>
        <dbReference type="ARBA" id="ARBA00012438"/>
    </source>
</evidence>
<keyword evidence="6" id="KW-0812">Transmembrane</keyword>
<name>A0A243WMT1_9BACT</name>
<organism evidence="8 9">
    <name type="scientific">Hymenobacter crusticola</name>
    <dbReference type="NCBI Taxonomy" id="1770526"/>
    <lineage>
        <taxon>Bacteria</taxon>
        <taxon>Pseudomonadati</taxon>
        <taxon>Bacteroidota</taxon>
        <taxon>Cytophagia</taxon>
        <taxon>Cytophagales</taxon>
        <taxon>Hymenobacteraceae</taxon>
        <taxon>Hymenobacter</taxon>
    </lineage>
</organism>
<dbReference type="InterPro" id="IPR036890">
    <property type="entry name" value="HATPase_C_sf"/>
</dbReference>
<dbReference type="PROSITE" id="PS50109">
    <property type="entry name" value="HIS_KIN"/>
    <property type="match status" value="1"/>
</dbReference>